<feature type="transmembrane region" description="Helical" evidence="1">
    <location>
        <begin position="91"/>
        <end position="114"/>
    </location>
</feature>
<organism evidence="2 3">
    <name type="scientific">Gulosibacter bifidus</name>
    <dbReference type="NCBI Taxonomy" id="272239"/>
    <lineage>
        <taxon>Bacteria</taxon>
        <taxon>Bacillati</taxon>
        <taxon>Actinomycetota</taxon>
        <taxon>Actinomycetes</taxon>
        <taxon>Micrococcales</taxon>
        <taxon>Microbacteriaceae</taxon>
        <taxon>Gulosibacter</taxon>
    </lineage>
</organism>
<keyword evidence="1" id="KW-1133">Transmembrane helix</keyword>
<comment type="caution">
    <text evidence="2">The sequence shown here is derived from an EMBL/GenBank/DDBJ whole genome shotgun (WGS) entry which is preliminary data.</text>
</comment>
<keyword evidence="1" id="KW-0812">Transmembrane</keyword>
<accession>A0ABW5RJB2</accession>
<dbReference type="EMBL" id="JBHUNF010000004">
    <property type="protein sequence ID" value="MFD2675196.1"/>
    <property type="molecule type" value="Genomic_DNA"/>
</dbReference>
<reference evidence="3" key="1">
    <citation type="journal article" date="2019" name="Int. J. Syst. Evol. Microbiol.">
        <title>The Global Catalogue of Microorganisms (GCM) 10K type strain sequencing project: providing services to taxonomists for standard genome sequencing and annotation.</title>
        <authorList>
            <consortium name="The Broad Institute Genomics Platform"/>
            <consortium name="The Broad Institute Genome Sequencing Center for Infectious Disease"/>
            <person name="Wu L."/>
            <person name="Ma J."/>
        </authorList>
    </citation>
    <scope>NUCLEOTIDE SEQUENCE [LARGE SCALE GENOMIC DNA]</scope>
    <source>
        <strain evidence="3">TISTR 1511</strain>
    </source>
</reference>
<sequence>MRRASARIATEFIRLEGTIHVSAYDKPDPKRGPFPNAEEPMRFGKFNPKSRKPLAKLVSSVPQLAMKLAQDEMEQAKQELTSKAIKGGTGAALFGVVAFFGLTLWAVLITFAILGLNSWFAPWLSALIVAGALLVLMIIAAIVAIVMFKKMQGIKPERTLESVRQDLNAVKGLGRYE</sequence>
<dbReference type="InterPro" id="IPR036259">
    <property type="entry name" value="MFS_trans_sf"/>
</dbReference>
<protein>
    <submittedName>
        <fullName evidence="2">Phage holin family protein</fullName>
    </submittedName>
</protein>
<evidence type="ECO:0000256" key="1">
    <source>
        <dbReference type="SAM" id="Phobius"/>
    </source>
</evidence>
<gene>
    <name evidence="2" type="ORF">ACFSUQ_07805</name>
</gene>
<dbReference type="InterPro" id="IPR009937">
    <property type="entry name" value="Phage_holin_3_6"/>
</dbReference>
<feature type="transmembrane region" description="Helical" evidence="1">
    <location>
        <begin position="120"/>
        <end position="148"/>
    </location>
</feature>
<keyword evidence="1" id="KW-0472">Membrane</keyword>
<proteinExistence type="predicted"/>
<evidence type="ECO:0000313" key="3">
    <source>
        <dbReference type="Proteomes" id="UP001597453"/>
    </source>
</evidence>
<keyword evidence="3" id="KW-1185">Reference proteome</keyword>
<evidence type="ECO:0000313" key="2">
    <source>
        <dbReference type="EMBL" id="MFD2675196.1"/>
    </source>
</evidence>
<dbReference type="Pfam" id="PF07332">
    <property type="entry name" value="Phage_holin_3_6"/>
    <property type="match status" value="1"/>
</dbReference>
<dbReference type="RefSeq" id="WP_066057851.1">
    <property type="nucleotide sequence ID" value="NZ_JBHUNF010000004.1"/>
</dbReference>
<name>A0ABW5RJB2_9MICO</name>
<dbReference type="SUPFAM" id="SSF103473">
    <property type="entry name" value="MFS general substrate transporter"/>
    <property type="match status" value="1"/>
</dbReference>
<dbReference type="Proteomes" id="UP001597453">
    <property type="component" value="Unassembled WGS sequence"/>
</dbReference>